<reference evidence="2" key="2">
    <citation type="submission" date="2020-10" db="EMBL/GenBank/DDBJ databases">
        <authorList>
            <person name="Scholz U."/>
            <person name="Mascher M."/>
            <person name="Fiebig A."/>
        </authorList>
    </citation>
    <scope>NUCLEOTIDE SEQUENCE [LARGE SCALE GENOMIC DNA]</scope>
    <source>
        <strain evidence="2">cv. Morex</strain>
    </source>
</reference>
<dbReference type="AlphaFoldDB" id="A0A8I6WVD7"/>
<dbReference type="OMA" id="AAYKRTP"/>
<evidence type="ECO:0000313" key="3">
    <source>
        <dbReference type="Proteomes" id="UP000011116"/>
    </source>
</evidence>
<dbReference type="PANTHER" id="PTHR34808:SF9">
    <property type="entry name" value="OS04G0458800 PROTEIN"/>
    <property type="match status" value="1"/>
</dbReference>
<evidence type="ECO:0000313" key="2">
    <source>
        <dbReference type="EnsemblPlants" id="HORVU.MOREX.r3.2HG0173170.1"/>
    </source>
</evidence>
<accession>A0A8I6WVD7</accession>
<reference evidence="2" key="3">
    <citation type="submission" date="2022-01" db="UniProtKB">
        <authorList>
            <consortium name="EnsemblPlants"/>
        </authorList>
    </citation>
    <scope>IDENTIFICATION</scope>
    <source>
        <strain evidence="2">subsp. vulgare</strain>
    </source>
</reference>
<proteinExistence type="predicted"/>
<organism evidence="2 3">
    <name type="scientific">Hordeum vulgare subsp. vulgare</name>
    <name type="common">Domesticated barley</name>
    <dbReference type="NCBI Taxonomy" id="112509"/>
    <lineage>
        <taxon>Eukaryota</taxon>
        <taxon>Viridiplantae</taxon>
        <taxon>Streptophyta</taxon>
        <taxon>Embryophyta</taxon>
        <taxon>Tracheophyta</taxon>
        <taxon>Spermatophyta</taxon>
        <taxon>Magnoliopsida</taxon>
        <taxon>Liliopsida</taxon>
        <taxon>Poales</taxon>
        <taxon>Poaceae</taxon>
        <taxon>BOP clade</taxon>
        <taxon>Pooideae</taxon>
        <taxon>Triticodae</taxon>
        <taxon>Triticeae</taxon>
        <taxon>Hordeinae</taxon>
        <taxon>Hordeum</taxon>
    </lineage>
</organism>
<keyword evidence="3" id="KW-1185">Reference proteome</keyword>
<name>A0A8I6WVD7_HORVV</name>
<dbReference type="EnsemblPlants" id="HORVU.MOREX.r3.2HG0173170.1">
    <property type="protein sequence ID" value="HORVU.MOREX.r3.2HG0173170.1"/>
    <property type="gene ID" value="HORVU.MOREX.r3.2HG0173170"/>
</dbReference>
<reference evidence="3" key="1">
    <citation type="journal article" date="2012" name="Nature">
        <title>A physical, genetic and functional sequence assembly of the barley genome.</title>
        <authorList>
            <consortium name="The International Barley Genome Sequencing Consortium"/>
            <person name="Mayer K.F."/>
            <person name="Waugh R."/>
            <person name="Brown J.W."/>
            <person name="Schulman A."/>
            <person name="Langridge P."/>
            <person name="Platzer M."/>
            <person name="Fincher G.B."/>
            <person name="Muehlbauer G.J."/>
            <person name="Sato K."/>
            <person name="Close T.J."/>
            <person name="Wise R.P."/>
            <person name="Stein N."/>
        </authorList>
    </citation>
    <scope>NUCLEOTIDE SEQUENCE [LARGE SCALE GENOMIC DNA]</scope>
    <source>
        <strain evidence="3">cv. Morex</strain>
    </source>
</reference>
<dbReference type="PANTHER" id="PTHR34808">
    <property type="entry name" value="EXPRESSED PROTEIN"/>
    <property type="match status" value="1"/>
</dbReference>
<dbReference type="Gramene" id="HORVU.MOREX.r2.2HG0143110.1">
    <property type="protein sequence ID" value="HORVU.MOREX.r2.2HG0143110.1"/>
    <property type="gene ID" value="HORVU.MOREX.r2.2HG0143110"/>
</dbReference>
<protein>
    <submittedName>
        <fullName evidence="2">Uncharacterized protein</fullName>
    </submittedName>
</protein>
<evidence type="ECO:0000256" key="1">
    <source>
        <dbReference type="SAM" id="MobiDB-lite"/>
    </source>
</evidence>
<feature type="region of interest" description="Disordered" evidence="1">
    <location>
        <begin position="122"/>
        <end position="156"/>
    </location>
</feature>
<dbReference type="Gramene" id="HORVU.MOREX.r3.2HG0173170.1">
    <property type="protein sequence ID" value="HORVU.MOREX.r3.2HG0173170.1"/>
    <property type="gene ID" value="HORVU.MOREX.r3.2HG0173170"/>
</dbReference>
<sequence length="156" mass="17320">MISSPPSHSPPAAYKRTPHPPPLSLHCVLSLPSYPLSIFSKTFPNDPKRMGSIKRQEYSFDDDDDNFYVQDDDDLLEAPTLSSEQMARAREEALYVLKTKSPEEAFKIFTEGSFYKIDVPLLGPEQEGKAPTTATPPTAPSNGKEHPQTTMAPARK</sequence>
<dbReference type="Proteomes" id="UP000011116">
    <property type="component" value="Chromosome 2H"/>
</dbReference>